<protein>
    <recommendedName>
        <fullName evidence="3">Bifunctional inhibitor/plant lipid transfer protein/seed storage helical domain-containing protein</fullName>
    </recommendedName>
</protein>
<evidence type="ECO:0000313" key="1">
    <source>
        <dbReference type="EMBL" id="KAJ8512040.1"/>
    </source>
</evidence>
<comment type="caution">
    <text evidence="1">The sequence shown here is derived from an EMBL/GenBank/DDBJ whole genome shotgun (WGS) entry which is preliminary data.</text>
</comment>
<evidence type="ECO:0008006" key="3">
    <source>
        <dbReference type="Google" id="ProtNLM"/>
    </source>
</evidence>
<gene>
    <name evidence="1" type="ORF">OPV22_002474</name>
</gene>
<accession>A0AAV8RXY2</accession>
<dbReference type="Proteomes" id="UP001222027">
    <property type="component" value="Unassembled WGS sequence"/>
</dbReference>
<reference evidence="1 2" key="1">
    <citation type="submission" date="2022-12" db="EMBL/GenBank/DDBJ databases">
        <title>Chromosome-scale assembly of the Ensete ventricosum genome.</title>
        <authorList>
            <person name="Dussert Y."/>
            <person name="Stocks J."/>
            <person name="Wendawek A."/>
            <person name="Woldeyes F."/>
            <person name="Nichols R.A."/>
            <person name="Borrell J.S."/>
        </authorList>
    </citation>
    <scope>NUCLEOTIDE SEQUENCE [LARGE SCALE GENOMIC DNA]</scope>
    <source>
        <strain evidence="2">cv. Maze</strain>
        <tissue evidence="1">Seeds</tissue>
    </source>
</reference>
<sequence length="90" mass="9231">MPAAGIALAPGLCKSALGDGTPTRNACCRPLRSRLDYANLHLATGRPLAMPAAEALAPEFCKSALGDGTATRNACCSSARRLKSALEICT</sequence>
<keyword evidence="2" id="KW-1185">Reference proteome</keyword>
<name>A0AAV8RXY2_ENSVE</name>
<proteinExistence type="predicted"/>
<organism evidence="1 2">
    <name type="scientific">Ensete ventricosum</name>
    <name type="common">Abyssinian banana</name>
    <name type="synonym">Musa ensete</name>
    <dbReference type="NCBI Taxonomy" id="4639"/>
    <lineage>
        <taxon>Eukaryota</taxon>
        <taxon>Viridiplantae</taxon>
        <taxon>Streptophyta</taxon>
        <taxon>Embryophyta</taxon>
        <taxon>Tracheophyta</taxon>
        <taxon>Spermatophyta</taxon>
        <taxon>Magnoliopsida</taxon>
        <taxon>Liliopsida</taxon>
        <taxon>Zingiberales</taxon>
        <taxon>Musaceae</taxon>
        <taxon>Ensete</taxon>
    </lineage>
</organism>
<evidence type="ECO:0000313" key="2">
    <source>
        <dbReference type="Proteomes" id="UP001222027"/>
    </source>
</evidence>
<dbReference type="AlphaFoldDB" id="A0AAV8RXY2"/>
<dbReference type="EMBL" id="JAQQAF010000001">
    <property type="protein sequence ID" value="KAJ8512040.1"/>
    <property type="molecule type" value="Genomic_DNA"/>
</dbReference>